<dbReference type="RefSeq" id="WP_093182818.1">
    <property type="nucleotide sequence ID" value="NZ_FMYH01000003.1"/>
</dbReference>
<evidence type="ECO:0000313" key="3">
    <source>
        <dbReference type="EMBL" id="SDC58740.1"/>
    </source>
</evidence>
<dbReference type="Proteomes" id="UP000199039">
    <property type="component" value="Unassembled WGS sequence"/>
</dbReference>
<dbReference type="OrthoDB" id="5182842at2"/>
<keyword evidence="4" id="KW-1185">Reference proteome</keyword>
<gene>
    <name evidence="3" type="ORF">SAMN05216410_1963</name>
</gene>
<keyword evidence="3" id="KW-0413">Isomerase</keyword>
<evidence type="ECO:0000259" key="2">
    <source>
        <dbReference type="Pfam" id="PF01261"/>
    </source>
</evidence>
<dbReference type="AlphaFoldDB" id="A0A1G6MT55"/>
<dbReference type="InterPro" id="IPR013022">
    <property type="entry name" value="Xyl_isomerase-like_TIM-brl"/>
</dbReference>
<accession>A0A1G6MT55</accession>
<evidence type="ECO:0000313" key="4">
    <source>
        <dbReference type="Proteomes" id="UP000199039"/>
    </source>
</evidence>
<dbReference type="Pfam" id="PF01261">
    <property type="entry name" value="AP_endonuc_2"/>
    <property type="match status" value="1"/>
</dbReference>
<dbReference type="Gene3D" id="3.20.20.150">
    <property type="entry name" value="Divalent-metal-dependent TIM barrel enzymes"/>
    <property type="match status" value="1"/>
</dbReference>
<name>A0A1G6MT55_9MICO</name>
<sequence length="270" mass="29173">MTVTSAATWRPSPAVAQLWSVHTLAARDLRGTLARIADIGFFGVEPISLYGHSAADTRAILDDLGLTMTSAHVDFPVGDAGERVLDCYADLGVQTLVWSMEPAEFASPELVRAGVERVNEAARRAAARGMTIGYHNHFAEFTNSWGGRSAYEHLLDVLDPAVVLEVDLYWATVAGVDAAELVRGRGDRVRLLHVKDGPATGMDDVMTALGEGAVHVDDTVRACSALESCIVELDRTEGDMFDALAQSYDYLLDRSLATGRLPSRTERPSL</sequence>
<dbReference type="SUPFAM" id="SSF51658">
    <property type="entry name" value="Xylose isomerase-like"/>
    <property type="match status" value="1"/>
</dbReference>
<reference evidence="3 4" key="1">
    <citation type="submission" date="2016-09" db="EMBL/GenBank/DDBJ databases">
        <authorList>
            <person name="Capua I."/>
            <person name="De Benedictis P."/>
            <person name="Joannis T."/>
            <person name="Lombin L.H."/>
            <person name="Cattoli G."/>
        </authorList>
    </citation>
    <scope>NUCLEOTIDE SEQUENCE [LARGE SCALE GENOMIC DNA]</scope>
    <source>
        <strain evidence="3 4">ISLP-3</strain>
    </source>
</reference>
<dbReference type="PANTHER" id="PTHR12110">
    <property type="entry name" value="HYDROXYPYRUVATE ISOMERASE"/>
    <property type="match status" value="1"/>
</dbReference>
<organism evidence="3 4">
    <name type="scientific">Sanguibacter gelidistatuariae</name>
    <dbReference type="NCBI Taxonomy" id="1814289"/>
    <lineage>
        <taxon>Bacteria</taxon>
        <taxon>Bacillati</taxon>
        <taxon>Actinomycetota</taxon>
        <taxon>Actinomycetes</taxon>
        <taxon>Micrococcales</taxon>
        <taxon>Sanguibacteraceae</taxon>
        <taxon>Sanguibacter</taxon>
    </lineage>
</organism>
<feature type="domain" description="Xylose isomerase-like TIM barrel" evidence="2">
    <location>
        <begin position="33"/>
        <end position="216"/>
    </location>
</feature>
<dbReference type="PANTHER" id="PTHR12110:SF41">
    <property type="entry name" value="INOSOSE DEHYDRATASE"/>
    <property type="match status" value="1"/>
</dbReference>
<dbReference type="EMBL" id="FMYH01000003">
    <property type="protein sequence ID" value="SDC58740.1"/>
    <property type="molecule type" value="Genomic_DNA"/>
</dbReference>
<evidence type="ECO:0000256" key="1">
    <source>
        <dbReference type="ARBA" id="ARBA00023277"/>
    </source>
</evidence>
<dbReference type="InterPro" id="IPR050312">
    <property type="entry name" value="IolE/XylAMocC-like"/>
</dbReference>
<dbReference type="InterPro" id="IPR036237">
    <property type="entry name" value="Xyl_isomerase-like_sf"/>
</dbReference>
<protein>
    <submittedName>
        <fullName evidence="3">Sugar phosphate isomerase/epimerase</fullName>
    </submittedName>
</protein>
<dbReference type="STRING" id="1814289.SAMN05216410_1963"/>
<proteinExistence type="predicted"/>
<dbReference type="GO" id="GO:0016853">
    <property type="term" value="F:isomerase activity"/>
    <property type="evidence" value="ECO:0007669"/>
    <property type="project" value="UniProtKB-KW"/>
</dbReference>
<keyword evidence="1" id="KW-0119">Carbohydrate metabolism</keyword>